<evidence type="ECO:0000313" key="3">
    <source>
        <dbReference type="EMBL" id="KAK3900496.1"/>
    </source>
</evidence>
<dbReference type="AlphaFoldDB" id="A0AAN6MGM3"/>
<keyword evidence="4" id="KW-1185">Reference proteome</keyword>
<feature type="region of interest" description="Disordered" evidence="1">
    <location>
        <begin position="1"/>
        <end position="41"/>
    </location>
</feature>
<gene>
    <name evidence="3" type="ORF">C8A05DRAFT_35861</name>
</gene>
<dbReference type="Pfam" id="PF07985">
    <property type="entry name" value="SRR1"/>
    <property type="match status" value="1"/>
</dbReference>
<feature type="domain" description="SRR1-like" evidence="2">
    <location>
        <begin position="79"/>
        <end position="217"/>
    </location>
</feature>
<evidence type="ECO:0000259" key="2">
    <source>
        <dbReference type="Pfam" id="PF07985"/>
    </source>
</evidence>
<evidence type="ECO:0000313" key="4">
    <source>
        <dbReference type="Proteomes" id="UP001303889"/>
    </source>
</evidence>
<comment type="caution">
    <text evidence="3">The sequence shown here is derived from an EMBL/GenBank/DDBJ whole genome shotgun (WGS) entry which is preliminary data.</text>
</comment>
<dbReference type="PANTHER" id="PTHR42080:SF1">
    <property type="entry name" value="SRR1-LIKE DOMAIN-CONTAINING PROTEIN"/>
    <property type="match status" value="1"/>
</dbReference>
<accession>A0AAN6MGM3</accession>
<organism evidence="3 4">
    <name type="scientific">Staphylotrichum tortipilum</name>
    <dbReference type="NCBI Taxonomy" id="2831512"/>
    <lineage>
        <taxon>Eukaryota</taxon>
        <taxon>Fungi</taxon>
        <taxon>Dikarya</taxon>
        <taxon>Ascomycota</taxon>
        <taxon>Pezizomycotina</taxon>
        <taxon>Sordariomycetes</taxon>
        <taxon>Sordariomycetidae</taxon>
        <taxon>Sordariales</taxon>
        <taxon>Chaetomiaceae</taxon>
        <taxon>Staphylotrichum</taxon>
    </lineage>
</organism>
<reference evidence="3" key="2">
    <citation type="submission" date="2023-05" db="EMBL/GenBank/DDBJ databases">
        <authorList>
            <consortium name="Lawrence Berkeley National Laboratory"/>
            <person name="Steindorff A."/>
            <person name="Hensen N."/>
            <person name="Bonometti L."/>
            <person name="Westerberg I."/>
            <person name="Brannstrom I.O."/>
            <person name="Guillou S."/>
            <person name="Cros-Aarteil S."/>
            <person name="Calhoun S."/>
            <person name="Haridas S."/>
            <person name="Kuo A."/>
            <person name="Mondo S."/>
            <person name="Pangilinan J."/>
            <person name="Riley R."/>
            <person name="Labutti K."/>
            <person name="Andreopoulos B."/>
            <person name="Lipzen A."/>
            <person name="Chen C."/>
            <person name="Yanf M."/>
            <person name="Daum C."/>
            <person name="Ng V."/>
            <person name="Clum A."/>
            <person name="Ohm R."/>
            <person name="Martin F."/>
            <person name="Silar P."/>
            <person name="Natvig D."/>
            <person name="Lalanne C."/>
            <person name="Gautier V."/>
            <person name="Ament-Velasquez S.L."/>
            <person name="Kruys A."/>
            <person name="Hutchinson M.I."/>
            <person name="Powell A.J."/>
            <person name="Barry K."/>
            <person name="Miller A.N."/>
            <person name="Grigoriev I.V."/>
            <person name="Debuchy R."/>
            <person name="Gladieux P."/>
            <person name="Thoren M.H."/>
            <person name="Johannesson H."/>
        </authorList>
    </citation>
    <scope>NUCLEOTIDE SEQUENCE</scope>
    <source>
        <strain evidence="3">CBS 103.79</strain>
    </source>
</reference>
<dbReference type="PANTHER" id="PTHR42080">
    <property type="entry name" value="SRR1 DOMAIN-CONTAINING PROTEIN"/>
    <property type="match status" value="1"/>
</dbReference>
<feature type="compositionally biased region" description="Polar residues" evidence="1">
    <location>
        <begin position="1"/>
        <end position="11"/>
    </location>
</feature>
<dbReference type="InterPro" id="IPR012942">
    <property type="entry name" value="SRR1-like"/>
</dbReference>
<evidence type="ECO:0000256" key="1">
    <source>
        <dbReference type="SAM" id="MobiDB-lite"/>
    </source>
</evidence>
<dbReference type="EMBL" id="MU855665">
    <property type="protein sequence ID" value="KAK3900496.1"/>
    <property type="molecule type" value="Genomic_DNA"/>
</dbReference>
<name>A0AAN6MGM3_9PEZI</name>
<dbReference type="Proteomes" id="UP001303889">
    <property type="component" value="Unassembled WGS sequence"/>
</dbReference>
<protein>
    <recommendedName>
        <fullName evidence="2">SRR1-like domain-containing protein</fullName>
    </recommendedName>
</protein>
<sequence>MPSQDDGSWNQVARKRGRLRHLPAPTTTNEAADSLADGTRSNPYPELSVDDLWRYHQTVTKDWQTTSWWEQLHHVLESASAKTGAPSVTTAVCLGPGPYEPSTGSARARRTAHLQTAAFCAVVEYLKSKTGQDIKCMVQEPRFTTADKEFCARLGLEAVDSPDAFGMVDGSTLVFGIHMELEIYNLALKTLPAVFVGASLEEWERVVLSHQGEGEEDPLRAFKKMEEGWDRFGFPDLEYMFSSTVMYWRRGAS</sequence>
<reference evidence="3" key="1">
    <citation type="journal article" date="2023" name="Mol. Phylogenet. Evol.">
        <title>Genome-scale phylogeny and comparative genomics of the fungal order Sordariales.</title>
        <authorList>
            <person name="Hensen N."/>
            <person name="Bonometti L."/>
            <person name="Westerberg I."/>
            <person name="Brannstrom I.O."/>
            <person name="Guillou S."/>
            <person name="Cros-Aarteil S."/>
            <person name="Calhoun S."/>
            <person name="Haridas S."/>
            <person name="Kuo A."/>
            <person name="Mondo S."/>
            <person name="Pangilinan J."/>
            <person name="Riley R."/>
            <person name="LaButti K."/>
            <person name="Andreopoulos B."/>
            <person name="Lipzen A."/>
            <person name="Chen C."/>
            <person name="Yan M."/>
            <person name="Daum C."/>
            <person name="Ng V."/>
            <person name="Clum A."/>
            <person name="Steindorff A."/>
            <person name="Ohm R.A."/>
            <person name="Martin F."/>
            <person name="Silar P."/>
            <person name="Natvig D.O."/>
            <person name="Lalanne C."/>
            <person name="Gautier V."/>
            <person name="Ament-Velasquez S.L."/>
            <person name="Kruys A."/>
            <person name="Hutchinson M.I."/>
            <person name="Powell A.J."/>
            <person name="Barry K."/>
            <person name="Miller A.N."/>
            <person name="Grigoriev I.V."/>
            <person name="Debuchy R."/>
            <person name="Gladieux P."/>
            <person name="Hiltunen Thoren M."/>
            <person name="Johannesson H."/>
        </authorList>
    </citation>
    <scope>NUCLEOTIDE SEQUENCE</scope>
    <source>
        <strain evidence="3">CBS 103.79</strain>
    </source>
</reference>
<proteinExistence type="predicted"/>